<name>A0A2K8NRS2_9MOLU</name>
<evidence type="ECO:0000313" key="2">
    <source>
        <dbReference type="Proteomes" id="UP000232222"/>
    </source>
</evidence>
<proteinExistence type="predicted"/>
<keyword evidence="2" id="KW-1185">Reference proteome</keyword>
<protein>
    <submittedName>
        <fullName evidence="1">Uncharacterized protein</fullName>
    </submittedName>
</protein>
<dbReference type="EMBL" id="CP024962">
    <property type="protein sequence ID" value="ATZ16545.1"/>
    <property type="molecule type" value="Genomic_DNA"/>
</dbReference>
<dbReference type="RefSeq" id="WP_100609574.1">
    <property type="nucleotide sequence ID" value="NZ_CP024962.1"/>
</dbReference>
<accession>A0A2K8NRS2</accession>
<dbReference type="OrthoDB" id="389702at2"/>
<dbReference type="AlphaFoldDB" id="A0A2K8NRS2"/>
<sequence>MFNWMVADFVNGRLGIDGNQNTSILTLFIIMALVSALLTGASIYYLYQFIRTVAKSKIIGYPMIITFYGLEFIALLSWILGLAFFCDAEKIFTTAKMAQDTEIALLVIGFVALFSSMALMWLLLPKFGMAFTNDSIIYIGESIAYSRIQAIIIDNEKEAIYINYQQTKRSFKRQKFSLKSVEGQFVLAHAAESGFEPRVGNEDQYFRSLIPGKKQSNSVQNSENDNK</sequence>
<gene>
    <name evidence="1" type="ORF">EFREU_v1c05240</name>
</gene>
<organism evidence="1 2">
    <name type="scientific">Entomoplasma freundtii</name>
    <dbReference type="NCBI Taxonomy" id="74700"/>
    <lineage>
        <taxon>Bacteria</taxon>
        <taxon>Bacillati</taxon>
        <taxon>Mycoplasmatota</taxon>
        <taxon>Mollicutes</taxon>
        <taxon>Entomoplasmatales</taxon>
        <taxon>Entomoplasmataceae</taxon>
        <taxon>Entomoplasma</taxon>
    </lineage>
</organism>
<dbReference type="Proteomes" id="UP000232222">
    <property type="component" value="Chromosome"/>
</dbReference>
<evidence type="ECO:0000313" key="1">
    <source>
        <dbReference type="EMBL" id="ATZ16545.1"/>
    </source>
</evidence>
<dbReference type="KEGG" id="efr:EFREU_v1c05240"/>
<reference evidence="1 2" key="1">
    <citation type="submission" date="2017-11" db="EMBL/GenBank/DDBJ databases">
        <title>Genome sequence of Entomoplasma freundtii BARC 318 (ATCC 51999).</title>
        <authorList>
            <person name="Lo W.-S."/>
            <person name="Gasparich G.E."/>
            <person name="Kuo C.-H."/>
        </authorList>
    </citation>
    <scope>NUCLEOTIDE SEQUENCE [LARGE SCALE GENOMIC DNA]</scope>
    <source>
        <strain evidence="1 2">BARC 318</strain>
    </source>
</reference>